<accession>A0A4P9WKP7</accession>
<keyword evidence="12" id="KW-0325">Glycoprotein</keyword>
<dbReference type="InterPro" id="IPR008979">
    <property type="entry name" value="Galactose-bd-like_sf"/>
</dbReference>
<evidence type="ECO:0000256" key="6">
    <source>
        <dbReference type="ARBA" id="ARBA00022801"/>
    </source>
</evidence>
<reference evidence="17" key="1">
    <citation type="journal article" date="2018" name="Nat. Microbiol.">
        <title>Leveraging single-cell genomics to expand the fungal tree of life.</title>
        <authorList>
            <person name="Ahrendt S.R."/>
            <person name="Quandt C.A."/>
            <person name="Ciobanu D."/>
            <person name="Clum A."/>
            <person name="Salamov A."/>
            <person name="Andreopoulos B."/>
            <person name="Cheng J.F."/>
            <person name="Woyke T."/>
            <person name="Pelin A."/>
            <person name="Henrissat B."/>
            <person name="Reynolds N.K."/>
            <person name="Benny G.L."/>
            <person name="Smith M.E."/>
            <person name="James T.Y."/>
            <person name="Grigoriev I.V."/>
        </authorList>
    </citation>
    <scope>NUCLEOTIDE SEQUENCE [LARGE SCALE GENOMIC DNA]</scope>
</reference>
<dbReference type="InterPro" id="IPR023828">
    <property type="entry name" value="Peptidase_S8_Ser-AS"/>
</dbReference>
<comment type="similarity">
    <text evidence="2">Belongs to the peptidase S8 family. Furin subfamily.</text>
</comment>
<keyword evidence="8" id="KW-0106">Calcium</keyword>
<evidence type="ECO:0000256" key="11">
    <source>
        <dbReference type="ARBA" id="ARBA00023145"/>
    </source>
</evidence>
<evidence type="ECO:0000256" key="9">
    <source>
        <dbReference type="ARBA" id="ARBA00022989"/>
    </source>
</evidence>
<dbReference type="Pfam" id="PF01483">
    <property type="entry name" value="P_proprotein"/>
    <property type="match status" value="1"/>
</dbReference>
<evidence type="ECO:0000256" key="7">
    <source>
        <dbReference type="ARBA" id="ARBA00022825"/>
    </source>
</evidence>
<dbReference type="PANTHER" id="PTHR42884:SF14">
    <property type="entry name" value="NEUROENDOCRINE CONVERTASE 1"/>
    <property type="match status" value="1"/>
</dbReference>
<evidence type="ECO:0000256" key="14">
    <source>
        <dbReference type="PROSITE-ProRule" id="PRU01240"/>
    </source>
</evidence>
<keyword evidence="7 14" id="KW-0720">Serine protease</keyword>
<evidence type="ECO:0000313" key="17">
    <source>
        <dbReference type="Proteomes" id="UP000269721"/>
    </source>
</evidence>
<dbReference type="GO" id="GO:0005802">
    <property type="term" value="C:trans-Golgi network"/>
    <property type="evidence" value="ECO:0007669"/>
    <property type="project" value="TreeGrafter"/>
</dbReference>
<dbReference type="PANTHER" id="PTHR42884">
    <property type="entry name" value="PROPROTEIN CONVERTASE SUBTILISIN/KEXIN-RELATED"/>
    <property type="match status" value="1"/>
</dbReference>
<dbReference type="SUPFAM" id="SSF52743">
    <property type="entry name" value="Subtilisin-like"/>
    <property type="match status" value="1"/>
</dbReference>
<feature type="domain" description="P/Homo B" evidence="15">
    <location>
        <begin position="408"/>
        <end position="543"/>
    </location>
</feature>
<dbReference type="SUPFAM" id="SSF49785">
    <property type="entry name" value="Galactose-binding domain-like"/>
    <property type="match status" value="1"/>
</dbReference>
<dbReference type="InterPro" id="IPR022398">
    <property type="entry name" value="Peptidase_S8_His-AS"/>
</dbReference>
<keyword evidence="3 14" id="KW-0645">Protease</keyword>
<evidence type="ECO:0000313" key="16">
    <source>
        <dbReference type="EMBL" id="RKO93571.1"/>
    </source>
</evidence>
<dbReference type="PROSITE" id="PS51892">
    <property type="entry name" value="SUBTILASE"/>
    <property type="match status" value="1"/>
</dbReference>
<proteinExistence type="inferred from homology"/>
<dbReference type="InterPro" id="IPR000209">
    <property type="entry name" value="Peptidase_S8/S53_dom"/>
</dbReference>
<keyword evidence="6 14" id="KW-0378">Hydrolase</keyword>
<dbReference type="Proteomes" id="UP000269721">
    <property type="component" value="Unassembled WGS sequence"/>
</dbReference>
<evidence type="ECO:0000256" key="12">
    <source>
        <dbReference type="ARBA" id="ARBA00023180"/>
    </source>
</evidence>
<keyword evidence="10" id="KW-0472">Membrane</keyword>
<feature type="active site" description="Charge relay system" evidence="13 14">
    <location>
        <position position="161"/>
    </location>
</feature>
<evidence type="ECO:0000256" key="10">
    <source>
        <dbReference type="ARBA" id="ARBA00023136"/>
    </source>
</evidence>
<dbReference type="FunFam" id="2.60.120.260:FF:000026">
    <property type="entry name" value="proprotein convertase subtilisin/kexin type 7"/>
    <property type="match status" value="1"/>
</dbReference>
<keyword evidence="4" id="KW-0812">Transmembrane</keyword>
<dbReference type="Pfam" id="PF00082">
    <property type="entry name" value="Peptidase_S8"/>
    <property type="match status" value="1"/>
</dbReference>
<evidence type="ECO:0000256" key="8">
    <source>
        <dbReference type="ARBA" id="ARBA00022837"/>
    </source>
</evidence>
<dbReference type="PROSITE" id="PS00137">
    <property type="entry name" value="SUBTILASE_HIS"/>
    <property type="match status" value="1"/>
</dbReference>
<dbReference type="FunFam" id="3.40.50.200:FF:000005">
    <property type="entry name" value="Proprotein convertase subtilisin/kexin type 7"/>
    <property type="match status" value="1"/>
</dbReference>
<dbReference type="InterPro" id="IPR002884">
    <property type="entry name" value="P_dom"/>
</dbReference>
<feature type="non-terminal residue" evidence="16">
    <location>
        <position position="552"/>
    </location>
</feature>
<evidence type="ECO:0000256" key="4">
    <source>
        <dbReference type="ARBA" id="ARBA00022692"/>
    </source>
</evidence>
<dbReference type="GO" id="GO:0016485">
    <property type="term" value="P:protein processing"/>
    <property type="evidence" value="ECO:0007669"/>
    <property type="project" value="TreeGrafter"/>
</dbReference>
<evidence type="ECO:0000256" key="13">
    <source>
        <dbReference type="PIRSR" id="PIRSR615500-1"/>
    </source>
</evidence>
<dbReference type="PROSITE" id="PS00138">
    <property type="entry name" value="SUBTILASE_SER"/>
    <property type="match status" value="1"/>
</dbReference>
<dbReference type="Gene3D" id="2.60.120.260">
    <property type="entry name" value="Galactose-binding domain-like"/>
    <property type="match status" value="1"/>
</dbReference>
<dbReference type="EMBL" id="KZ994186">
    <property type="protein sequence ID" value="RKO93571.1"/>
    <property type="molecule type" value="Genomic_DNA"/>
</dbReference>
<keyword evidence="9" id="KW-1133">Transmembrane helix</keyword>
<dbReference type="InterPro" id="IPR034182">
    <property type="entry name" value="Kexin/furin"/>
</dbReference>
<gene>
    <name evidence="16" type="ORF">BDK51DRAFT_17976</name>
</gene>
<keyword evidence="17" id="KW-1185">Reference proteome</keyword>
<evidence type="ECO:0000256" key="5">
    <source>
        <dbReference type="ARBA" id="ARBA00022729"/>
    </source>
</evidence>
<feature type="active site" description="Charge relay system" evidence="13 14">
    <location>
        <position position="121"/>
    </location>
</feature>
<name>A0A4P9WKP7_9FUNG</name>
<dbReference type="InterPro" id="IPR015500">
    <property type="entry name" value="Peptidase_S8_subtilisin-rel"/>
</dbReference>
<dbReference type="AlphaFoldDB" id="A0A4P9WKP7"/>
<dbReference type="GO" id="GO:0004252">
    <property type="term" value="F:serine-type endopeptidase activity"/>
    <property type="evidence" value="ECO:0007669"/>
    <property type="project" value="UniProtKB-UniRule"/>
</dbReference>
<evidence type="ECO:0000259" key="15">
    <source>
        <dbReference type="PROSITE" id="PS51829"/>
    </source>
</evidence>
<evidence type="ECO:0000256" key="2">
    <source>
        <dbReference type="ARBA" id="ARBA00005325"/>
    </source>
</evidence>
<organism evidence="16 17">
    <name type="scientific">Blyttiomyces helicus</name>
    <dbReference type="NCBI Taxonomy" id="388810"/>
    <lineage>
        <taxon>Eukaryota</taxon>
        <taxon>Fungi</taxon>
        <taxon>Fungi incertae sedis</taxon>
        <taxon>Chytridiomycota</taxon>
        <taxon>Chytridiomycota incertae sedis</taxon>
        <taxon>Chytridiomycetes</taxon>
        <taxon>Chytridiomycetes incertae sedis</taxon>
        <taxon>Blyttiomyces</taxon>
    </lineage>
</organism>
<evidence type="ECO:0000256" key="3">
    <source>
        <dbReference type="ARBA" id="ARBA00022670"/>
    </source>
</evidence>
<dbReference type="InterPro" id="IPR036852">
    <property type="entry name" value="Peptidase_S8/S53_dom_sf"/>
</dbReference>
<dbReference type="Gene3D" id="3.40.50.200">
    <property type="entry name" value="Peptidase S8/S53 domain"/>
    <property type="match status" value="1"/>
</dbReference>
<comment type="subcellular location">
    <subcellularLocation>
        <location evidence="1">Membrane</location>
    </subcellularLocation>
</comment>
<sequence length="552" mass="60580">MIRRAESEASETHHVRVVRRLASTVNVEWVERQVLKKRLFKRGAIPSEARAPENDGLSPRAPAPAPPIRVKEIMNRLGIHDPGFPNQWHLLNSDQPGNDLNLTGVWEQGITGRNTTVCFIDDGLDYESEDLAGNFYAAGSWDYNARPQRALPKPTMADDRHGTRCAGEVAAVRNNVCGVGIAWDAKVSGVRILGGELTEADEAKAINYDFQNNHIYSCSWGPSDNGQAMEAPPKIVSDAVYNGIENGRGGLGSIFVFASGNGGGAQDNCNFDGYTNSIYTITVGAIDRYNNHPAYSEQCSATLIVMYSSGGGGGIYTTDWPAQCTDKHGGTSAAAPLASGLYSLVLSIRPDLGWRDFQHLSVQTAVPIHLEDPDWTSVAFDRQFNHKFGFGRLDGYRLIEAAKTFKRVGPQTRLKTDVVHIGQAIPQDKNGIQTSINLTSADFRNVSLKRLEHVTVTVSIDHSRRGDVEAFLTSPNGVVSKLAARRSYDSHTTGFKNWTFMSVKHWEEHPVGTWTLTITDEANLDKTGTLQYWWMTFWGESGDVSIPSSAPP</sequence>
<dbReference type="GO" id="GO:0007323">
    <property type="term" value="P:peptide pheromone maturation"/>
    <property type="evidence" value="ECO:0007669"/>
    <property type="project" value="UniProtKB-ARBA"/>
</dbReference>
<feature type="active site" description="Charge relay system" evidence="13 14">
    <location>
        <position position="332"/>
    </location>
</feature>
<dbReference type="CDD" id="cd04059">
    <property type="entry name" value="Peptidases_S8_Protein_convertases_Kexins_Furin-like"/>
    <property type="match status" value="1"/>
</dbReference>
<protein>
    <submittedName>
        <fullName evidence="16">Peptidase S8/S53 domain-containing protein</fullName>
    </submittedName>
</protein>
<keyword evidence="11" id="KW-0865">Zymogen</keyword>
<dbReference type="OrthoDB" id="300641at2759"/>
<evidence type="ECO:0000256" key="1">
    <source>
        <dbReference type="ARBA" id="ARBA00004370"/>
    </source>
</evidence>
<dbReference type="PRINTS" id="PR00723">
    <property type="entry name" value="SUBTILISIN"/>
</dbReference>
<dbReference type="GO" id="GO:0000139">
    <property type="term" value="C:Golgi membrane"/>
    <property type="evidence" value="ECO:0007669"/>
    <property type="project" value="TreeGrafter"/>
</dbReference>
<dbReference type="PROSITE" id="PS51829">
    <property type="entry name" value="P_HOMO_B"/>
    <property type="match status" value="1"/>
</dbReference>
<keyword evidence="5" id="KW-0732">Signal</keyword>